<name>A0A1N7L7M3_9FLAO</name>
<keyword evidence="1" id="KW-0812">Transmembrane</keyword>
<evidence type="ECO:0008006" key="6">
    <source>
        <dbReference type="Google" id="ProtNLM"/>
    </source>
</evidence>
<evidence type="ECO:0000313" key="3">
    <source>
        <dbReference type="EMBL" id="SIS69781.1"/>
    </source>
</evidence>
<reference evidence="4" key="3">
    <citation type="submission" date="2017-01" db="EMBL/GenBank/DDBJ databases">
        <authorList>
            <person name="Varghese N."/>
            <person name="Submissions S."/>
        </authorList>
    </citation>
    <scope>NUCLEOTIDE SEQUENCE [LARGE SCALE GENOMIC DNA]</scope>
    <source>
        <strain evidence="4">DSM 21068</strain>
    </source>
</reference>
<protein>
    <recommendedName>
        <fullName evidence="6">DUF4190 domain-containing protein</fullName>
    </recommendedName>
</protein>
<evidence type="ECO:0000313" key="2">
    <source>
        <dbReference type="EMBL" id="PQA97417.1"/>
    </source>
</evidence>
<keyword evidence="1" id="KW-1133">Transmembrane helix</keyword>
<dbReference type="Proteomes" id="UP000186246">
    <property type="component" value="Unassembled WGS sequence"/>
</dbReference>
<dbReference type="Proteomes" id="UP000238314">
    <property type="component" value="Unassembled WGS sequence"/>
</dbReference>
<feature type="transmembrane region" description="Helical" evidence="1">
    <location>
        <begin position="12"/>
        <end position="41"/>
    </location>
</feature>
<sequence length="111" mass="12478">MNQQNLPNATAVLVLGILSLVTCVCYGIPGMICGAIALFLYSKDKKLYLQEPQLYFNYSNLKTGKILAIVGIVLSVLWLTFLIFYIYNVIGVDALSDPDLLEERMRELQEN</sequence>
<keyword evidence="5" id="KW-1185">Reference proteome</keyword>
<dbReference type="EMBL" id="MUGO01000002">
    <property type="protein sequence ID" value="PQA97417.1"/>
    <property type="molecule type" value="Genomic_DNA"/>
</dbReference>
<reference evidence="3" key="2">
    <citation type="submission" date="2017-01" db="EMBL/GenBank/DDBJ databases">
        <authorList>
            <person name="Mah S.A."/>
            <person name="Swanson W.J."/>
            <person name="Moy G.W."/>
            <person name="Vacquier V.D."/>
        </authorList>
    </citation>
    <scope>NUCLEOTIDE SEQUENCE [LARGE SCALE GENOMIC DNA]</scope>
    <source>
        <strain evidence="3">DSM 21068</strain>
    </source>
</reference>
<dbReference type="OrthoDB" id="1099888at2"/>
<accession>A0A1N7L7M3</accession>
<dbReference type="AlphaFoldDB" id="A0A1N7L7M3"/>
<proteinExistence type="predicted"/>
<dbReference type="RefSeq" id="WP_076450299.1">
    <property type="nucleotide sequence ID" value="NZ_FTOJ01000002.1"/>
</dbReference>
<reference evidence="2 5" key="1">
    <citation type="submission" date="2016-11" db="EMBL/GenBank/DDBJ databases">
        <title>Whole genomes of Flavobacteriaceae.</title>
        <authorList>
            <person name="Stine C."/>
            <person name="Li C."/>
            <person name="Tadesse D."/>
        </authorList>
    </citation>
    <scope>NUCLEOTIDE SEQUENCE [LARGE SCALE GENOMIC DNA]</scope>
    <source>
        <strain evidence="2 5">DSM 21068</strain>
    </source>
</reference>
<dbReference type="NCBIfam" id="NF040945">
    <property type="entry name" value="CCC_membrane"/>
    <property type="match status" value="1"/>
</dbReference>
<dbReference type="InterPro" id="IPR011655">
    <property type="entry name" value="MpPF26"/>
</dbReference>
<keyword evidence="1" id="KW-0472">Membrane</keyword>
<gene>
    <name evidence="2" type="ORF">B0A70_01765</name>
    <name evidence="3" type="ORF">SAMN05421796_10286</name>
</gene>
<dbReference type="Pfam" id="PF07666">
    <property type="entry name" value="MpPF26"/>
    <property type="match status" value="1"/>
</dbReference>
<dbReference type="STRING" id="551459.SAMN05421796_10286"/>
<feature type="transmembrane region" description="Helical" evidence="1">
    <location>
        <begin position="66"/>
        <end position="87"/>
    </location>
</feature>
<dbReference type="EMBL" id="FTOJ01000002">
    <property type="protein sequence ID" value="SIS69781.1"/>
    <property type="molecule type" value="Genomic_DNA"/>
</dbReference>
<evidence type="ECO:0000313" key="4">
    <source>
        <dbReference type="Proteomes" id="UP000186246"/>
    </source>
</evidence>
<evidence type="ECO:0000313" key="5">
    <source>
        <dbReference type="Proteomes" id="UP000238314"/>
    </source>
</evidence>
<evidence type="ECO:0000256" key="1">
    <source>
        <dbReference type="SAM" id="Phobius"/>
    </source>
</evidence>
<organism evidence="3 4">
    <name type="scientific">Chryseobacterium piscicola</name>
    <dbReference type="NCBI Taxonomy" id="551459"/>
    <lineage>
        <taxon>Bacteria</taxon>
        <taxon>Pseudomonadati</taxon>
        <taxon>Bacteroidota</taxon>
        <taxon>Flavobacteriia</taxon>
        <taxon>Flavobacteriales</taxon>
        <taxon>Weeksellaceae</taxon>
        <taxon>Chryseobacterium group</taxon>
        <taxon>Chryseobacterium</taxon>
    </lineage>
</organism>